<name>A0AAD7J1E5_9AGAR</name>
<keyword evidence="3" id="KW-1185">Reference proteome</keyword>
<sequence>MLIKLTPPASATPTPTILFALAFPDLPLNLPVPPAWAAQLARLSADDLEAPPALHALDRAAALPSLLQEVLFDIPAERVSCTFLDGAVEAWTLDARCADMLASVIQDVEESGRAEERAREWQRVVEEERARAVQTSQAEVEREQEERERERGAELERDYERELQRAKGKGREQALNSPPTSIKSARPKSRLTRSRSLLMALVATFSNNSSPSALCSTSSVPAHPASAPATRSSFSASSPRSPSPLRTFARRASFSALSSAASASLSPKFIIPPPPSTSPPLPPPPPHDLETPPGSAPPSAPSSAFAKQQEANLPLPLALVSVRAQREAQSPRALRRRARSTLVDAFRAHVLPELSARVRFFEGAGGDYGGQRDEDQTAKPGAGGGYHAWVARSMLRRAESRMRELEGEFPALARPRGRHASELSAGSRSPQSPSYPPFSPISPTGTGFFAPSPSPSPSPRHATFEPWSSSEGSDVSDSGDEGDEGDSVFEGAQSETESDGSSVHTPESGHGGGHVLDVSTSTTSSYFTCSDATEFEAGKQEQGQGQEQEQELNPTPSHIRGAAQSSPVHSRANSTSRPRRASTASRQARRDQRERKRVARAAKAEHLAFARMTARLRALLAQGAAMRGLVRMQRDEGDRVREARGVRRACLDGRRAKMGSGDVQVQVQVFRPSGLGRGVWGPADVVYDEFEEGSSGSGSPHGDEMPPAYEDVVALGFQQHSVHRTRTSQPISRTRSTLAHLDDLELEVDLEHLELDPAELEGLDIDVALEHLDFTDVDVEGMGIDLDVEFREVDMFADVSNRGRGKGMGRRGPVSGVGRRDAWGRRRLVPL</sequence>
<dbReference type="EMBL" id="JARJLG010000065">
    <property type="protein sequence ID" value="KAJ7755063.1"/>
    <property type="molecule type" value="Genomic_DNA"/>
</dbReference>
<feature type="compositionally biased region" description="Pro residues" evidence="1">
    <location>
        <begin position="270"/>
        <end position="286"/>
    </location>
</feature>
<proteinExistence type="predicted"/>
<evidence type="ECO:0000313" key="3">
    <source>
        <dbReference type="Proteomes" id="UP001215280"/>
    </source>
</evidence>
<evidence type="ECO:0000256" key="1">
    <source>
        <dbReference type="SAM" id="MobiDB-lite"/>
    </source>
</evidence>
<feature type="compositionally biased region" description="Low complexity" evidence="1">
    <location>
        <begin position="570"/>
        <end position="586"/>
    </location>
</feature>
<feature type="compositionally biased region" description="Polar residues" evidence="1">
    <location>
        <begin position="493"/>
        <end position="505"/>
    </location>
</feature>
<feature type="region of interest" description="Disordered" evidence="1">
    <location>
        <begin position="537"/>
        <end position="597"/>
    </location>
</feature>
<organism evidence="2 3">
    <name type="scientific">Mycena maculata</name>
    <dbReference type="NCBI Taxonomy" id="230809"/>
    <lineage>
        <taxon>Eukaryota</taxon>
        <taxon>Fungi</taxon>
        <taxon>Dikarya</taxon>
        <taxon>Basidiomycota</taxon>
        <taxon>Agaricomycotina</taxon>
        <taxon>Agaricomycetes</taxon>
        <taxon>Agaricomycetidae</taxon>
        <taxon>Agaricales</taxon>
        <taxon>Marasmiineae</taxon>
        <taxon>Mycenaceae</taxon>
        <taxon>Mycena</taxon>
    </lineage>
</organism>
<evidence type="ECO:0000313" key="2">
    <source>
        <dbReference type="EMBL" id="KAJ7755063.1"/>
    </source>
</evidence>
<feature type="compositionally biased region" description="Acidic residues" evidence="1">
    <location>
        <begin position="477"/>
        <end position="487"/>
    </location>
</feature>
<comment type="caution">
    <text evidence="2">The sequence shown here is derived from an EMBL/GenBank/DDBJ whole genome shotgun (WGS) entry which is preliminary data.</text>
</comment>
<feature type="region of interest" description="Disordered" evidence="1">
    <location>
        <begin position="132"/>
        <end position="191"/>
    </location>
</feature>
<dbReference type="Proteomes" id="UP001215280">
    <property type="component" value="Unassembled WGS sequence"/>
</dbReference>
<feature type="region of interest" description="Disordered" evidence="1">
    <location>
        <begin position="407"/>
        <end position="519"/>
    </location>
</feature>
<accession>A0AAD7J1E5</accession>
<dbReference type="AlphaFoldDB" id="A0AAD7J1E5"/>
<feature type="region of interest" description="Disordered" evidence="1">
    <location>
        <begin position="266"/>
        <end position="308"/>
    </location>
</feature>
<feature type="compositionally biased region" description="Basic and acidic residues" evidence="1">
    <location>
        <begin position="139"/>
        <end position="172"/>
    </location>
</feature>
<feature type="compositionally biased region" description="Low complexity" evidence="1">
    <location>
        <begin position="216"/>
        <end position="245"/>
    </location>
</feature>
<protein>
    <submittedName>
        <fullName evidence="2">Uncharacterized protein</fullName>
    </submittedName>
</protein>
<gene>
    <name evidence="2" type="ORF">DFH07DRAFT_959633</name>
</gene>
<feature type="compositionally biased region" description="Polar residues" evidence="1">
    <location>
        <begin position="174"/>
        <end position="183"/>
    </location>
</feature>
<reference evidence="2" key="1">
    <citation type="submission" date="2023-03" db="EMBL/GenBank/DDBJ databases">
        <title>Massive genome expansion in bonnet fungi (Mycena s.s.) driven by repeated elements and novel gene families across ecological guilds.</title>
        <authorList>
            <consortium name="Lawrence Berkeley National Laboratory"/>
            <person name="Harder C.B."/>
            <person name="Miyauchi S."/>
            <person name="Viragh M."/>
            <person name="Kuo A."/>
            <person name="Thoen E."/>
            <person name="Andreopoulos B."/>
            <person name="Lu D."/>
            <person name="Skrede I."/>
            <person name="Drula E."/>
            <person name="Henrissat B."/>
            <person name="Morin E."/>
            <person name="Kohler A."/>
            <person name="Barry K."/>
            <person name="LaButti K."/>
            <person name="Morin E."/>
            <person name="Salamov A."/>
            <person name="Lipzen A."/>
            <person name="Mereny Z."/>
            <person name="Hegedus B."/>
            <person name="Baldrian P."/>
            <person name="Stursova M."/>
            <person name="Weitz H."/>
            <person name="Taylor A."/>
            <person name="Grigoriev I.V."/>
            <person name="Nagy L.G."/>
            <person name="Martin F."/>
            <person name="Kauserud H."/>
        </authorList>
    </citation>
    <scope>NUCLEOTIDE SEQUENCE</scope>
    <source>
        <strain evidence="2">CBHHK188m</strain>
    </source>
</reference>
<feature type="region of interest" description="Disordered" evidence="1">
    <location>
        <begin position="208"/>
        <end position="245"/>
    </location>
</feature>